<evidence type="ECO:0000313" key="10">
    <source>
        <dbReference type="Proteomes" id="UP000197208"/>
    </source>
</evidence>
<dbReference type="SUPFAM" id="SSF51126">
    <property type="entry name" value="Pectin lyase-like"/>
    <property type="match status" value="2"/>
</dbReference>
<name>A0A246BH08_9DEIO</name>
<dbReference type="InterPro" id="IPR011050">
    <property type="entry name" value="Pectin_lyase_fold/virulence"/>
</dbReference>
<proteinExistence type="predicted"/>
<evidence type="ECO:0000256" key="7">
    <source>
        <dbReference type="ARBA" id="ARBA00023237"/>
    </source>
</evidence>
<comment type="caution">
    <text evidence="9">The sequence shown here is derived from an EMBL/GenBank/DDBJ whole genome shotgun (WGS) entry which is preliminary data.</text>
</comment>
<keyword evidence="5" id="KW-0732">Signal</keyword>
<evidence type="ECO:0000256" key="1">
    <source>
        <dbReference type="ARBA" id="ARBA00004196"/>
    </source>
</evidence>
<evidence type="ECO:0000256" key="4">
    <source>
        <dbReference type="ARBA" id="ARBA00022525"/>
    </source>
</evidence>
<dbReference type="GO" id="GO:0005576">
    <property type="term" value="C:extracellular region"/>
    <property type="evidence" value="ECO:0007669"/>
    <property type="project" value="UniProtKB-SubCell"/>
</dbReference>
<protein>
    <recommendedName>
        <fullName evidence="11">Right handed beta helix domain-containing protein</fullName>
    </recommendedName>
</protein>
<evidence type="ECO:0000256" key="6">
    <source>
        <dbReference type="ARBA" id="ARBA00023136"/>
    </source>
</evidence>
<accession>A0A246BH08</accession>
<evidence type="ECO:0000256" key="2">
    <source>
        <dbReference type="ARBA" id="ARBA00004442"/>
    </source>
</evidence>
<evidence type="ECO:0008006" key="11">
    <source>
        <dbReference type="Google" id="ProtNLM"/>
    </source>
</evidence>
<dbReference type="GO" id="GO:0009279">
    <property type="term" value="C:cell outer membrane"/>
    <property type="evidence" value="ECO:0007669"/>
    <property type="project" value="UniProtKB-SubCell"/>
</dbReference>
<sequence length="772" mass="75608">MRSLTISDTPVTFSARAGTIPSARPPWGHGGKTMTAPKHTPALILLTLTLAACGGGGTPTPIGTPVTNLADSGAGSLRDTLAAAKSGDTLRLTGTGTLTLASPLKIDRNVTIIATGVTIDAAGKGRALDVAKGATVTMQGGTLKGGTGAVLPASLRSAVQRELTGRPGLDGLSRLKTVNLNPQAVTVTYGGVLSNAGNLTLDGVTVTGGKASIGGGIYNMEGATLTLKGSTNVTGNEATLADPADYVLVQGIGGGIFSKGTLTVAGGSVSANTAVWDGGGIYAGQGSTTTLSSGKVDGNRATHPVQFLNNVYYGSSGGGIFTQGALNVTGGSVSDNTATFFGAGIVSYLTCLNADCTSVERPTFTMTGGSVNNNVQSNPDKRGSGGGVSTYGTASITGGTLSGNRSEAGGGIAAFHKLTLEGVTLTNNSSTQVGGAVYVGGDVLVNGATISENSAPYGGGMYVGNDGKLTFQDGLFTKNTASKYGGAIHSIHNVKGFTMTGGTIRGNSATLAGGGINSDATMSLTGGVIEDNTTPGVGGGIATYAQPGTQSTVTLGGTLVIRNNRADRGGGVSIGSADQGVGTHVIQGATIQGNTAQTAGGGISVGGVLKFSSGLISANTAVKGGGGLVVGDRGRVEMTGGSITGNTVTNTGDTQEGGGGGVRLYSGSVMTASGGTISNNTAWTGGGVHTDGVYGTSSASAFTLAGATVSGNRAQDGGGFWNDGTLTVQSGSVSSNVAARHGGGVFKLKRGVYAQPGGSVSGNNPDNVFNSQ</sequence>
<dbReference type="EMBL" id="NHMK01000024">
    <property type="protein sequence ID" value="OWL94506.1"/>
    <property type="molecule type" value="Genomic_DNA"/>
</dbReference>
<feature type="compositionally biased region" description="Polar residues" evidence="8">
    <location>
        <begin position="644"/>
        <end position="654"/>
    </location>
</feature>
<organism evidence="9 10">
    <name type="scientific">Deinococcus indicus</name>
    <dbReference type="NCBI Taxonomy" id="223556"/>
    <lineage>
        <taxon>Bacteria</taxon>
        <taxon>Thermotogati</taxon>
        <taxon>Deinococcota</taxon>
        <taxon>Deinococci</taxon>
        <taxon>Deinococcales</taxon>
        <taxon>Deinococcaceae</taxon>
        <taxon>Deinococcus</taxon>
    </lineage>
</organism>
<keyword evidence="10" id="KW-1185">Reference proteome</keyword>
<keyword evidence="6" id="KW-0472">Membrane</keyword>
<dbReference type="PANTHER" id="PTHR11319">
    <property type="entry name" value="G PROTEIN-COUPLED RECEPTOR-RELATED"/>
    <property type="match status" value="1"/>
</dbReference>
<keyword evidence="4" id="KW-0964">Secreted</keyword>
<evidence type="ECO:0000256" key="5">
    <source>
        <dbReference type="ARBA" id="ARBA00022729"/>
    </source>
</evidence>
<gene>
    <name evidence="9" type="ORF">CBQ26_15255</name>
</gene>
<dbReference type="NCBIfam" id="TIGR01376">
    <property type="entry name" value="POMP_repeat"/>
    <property type="match status" value="1"/>
</dbReference>
<dbReference type="PANTHER" id="PTHR11319:SF35">
    <property type="entry name" value="OUTER MEMBRANE PROTEIN PMPC-RELATED"/>
    <property type="match status" value="1"/>
</dbReference>
<keyword evidence="7" id="KW-0998">Cell outer membrane</keyword>
<dbReference type="SMART" id="SM00710">
    <property type="entry name" value="PbH1"/>
    <property type="match status" value="15"/>
</dbReference>
<comment type="subcellular location">
    <subcellularLocation>
        <location evidence="1">Cell envelope</location>
    </subcellularLocation>
    <subcellularLocation>
        <location evidence="2">Cell outer membrane</location>
    </subcellularLocation>
    <subcellularLocation>
        <location evidence="3">Secreted</location>
    </subcellularLocation>
</comment>
<dbReference type="AlphaFoldDB" id="A0A246BH08"/>
<evidence type="ECO:0000256" key="8">
    <source>
        <dbReference type="SAM" id="MobiDB-lite"/>
    </source>
</evidence>
<evidence type="ECO:0000313" key="9">
    <source>
        <dbReference type="EMBL" id="OWL94506.1"/>
    </source>
</evidence>
<feature type="region of interest" description="Disordered" evidence="8">
    <location>
        <begin position="640"/>
        <end position="659"/>
    </location>
</feature>
<dbReference type="InterPro" id="IPR006626">
    <property type="entry name" value="PbH1"/>
</dbReference>
<evidence type="ECO:0000256" key="3">
    <source>
        <dbReference type="ARBA" id="ARBA00004613"/>
    </source>
</evidence>
<reference evidence="9 10" key="1">
    <citation type="submission" date="2017-05" db="EMBL/GenBank/DDBJ databases">
        <title>De novo genome assembly of Deniococcus indicus strain DR1.</title>
        <authorList>
            <person name="Chauhan D."/>
            <person name="Yennamalli R.M."/>
            <person name="Priyadarshini R."/>
        </authorList>
    </citation>
    <scope>NUCLEOTIDE SEQUENCE [LARGE SCALE GENOMIC DNA]</scope>
    <source>
        <strain evidence="9 10">DR1</strain>
    </source>
</reference>
<dbReference type="InterPro" id="IPR003368">
    <property type="entry name" value="POMP_repeat"/>
</dbReference>
<dbReference type="Proteomes" id="UP000197208">
    <property type="component" value="Unassembled WGS sequence"/>
</dbReference>